<dbReference type="Proteomes" id="UP001589813">
    <property type="component" value="Unassembled WGS sequence"/>
</dbReference>
<dbReference type="EMBL" id="JBHLXP010000001">
    <property type="protein sequence ID" value="MFC0047234.1"/>
    <property type="molecule type" value="Genomic_DNA"/>
</dbReference>
<name>A0ABV6B8P7_9GAMM</name>
<evidence type="ECO:0000313" key="1">
    <source>
        <dbReference type="EMBL" id="MFC0047234.1"/>
    </source>
</evidence>
<reference evidence="1 2" key="1">
    <citation type="submission" date="2024-09" db="EMBL/GenBank/DDBJ databases">
        <authorList>
            <person name="Sun Q."/>
            <person name="Mori K."/>
        </authorList>
    </citation>
    <scope>NUCLEOTIDE SEQUENCE [LARGE SCALE GENOMIC DNA]</scope>
    <source>
        <strain evidence="1 2">KCTC 23315</strain>
    </source>
</reference>
<protein>
    <submittedName>
        <fullName evidence="1">Uncharacterized protein</fullName>
    </submittedName>
</protein>
<comment type="caution">
    <text evidence="1">The sequence shown here is derived from an EMBL/GenBank/DDBJ whole genome shotgun (WGS) entry which is preliminary data.</text>
</comment>
<gene>
    <name evidence="1" type="ORF">ACFFJP_02885</name>
</gene>
<sequence>MVDAFLMAYDKEMHVSLYNKVIGGFDFPSGEIQLSLDEVTFSGWFFSDSEDCIYIQVTTGSDILGIYDLDFIRPDVNATLNLDADFRLGFFFKIEPELTSLASAFDVSIVIGADVFTIWHASKFTLTSVQETQLCRSFLEQLHSDRFSSREFYQNNLITEQLFFGFFKSISAQFSVKNIEECLEYYNAEMSIDYFNIVEDYQSHDFSIRLINMSSQACCRIADIFSGDYFSPIRSYVVGDINYVLFSNGECCFYLAQHSGVVCLIYPSRYLILKLSVESWVNVVVDSLFDLFCNVSKFHPGNLSCDNQSFLGLNVSHSRPYHYFYDYLNGVFELSQSSELTFDAVSVCGFDFYNLAFFPNISNFTSLPEYGVNSLAHEKCGYFLAPSLPIVNLTKSEYSIDSFRDEVRARFTDLSNFVTKSIESDLEALENFSPLTSGNLVIWIGVSSEKRQWVEQVSGVRSLINELKNSFKTITVIIDGRTFPLNPNDQDFYISASERVIFDAISSGVDDVLFINSSGLTARQKLIYASSVDIFFTSYATDSMYPSAFLRKKGVVYVSPVILESQKLLHVHYSIIEVPSSLVRQVSVDKSWDFSNVSMDWQDVYKCIANILNIGD</sequence>
<evidence type="ECO:0000313" key="2">
    <source>
        <dbReference type="Proteomes" id="UP001589813"/>
    </source>
</evidence>
<keyword evidence="2" id="KW-1185">Reference proteome</keyword>
<organism evidence="1 2">
    <name type="scientific">Rheinheimera tilapiae</name>
    <dbReference type="NCBI Taxonomy" id="875043"/>
    <lineage>
        <taxon>Bacteria</taxon>
        <taxon>Pseudomonadati</taxon>
        <taxon>Pseudomonadota</taxon>
        <taxon>Gammaproteobacteria</taxon>
        <taxon>Chromatiales</taxon>
        <taxon>Chromatiaceae</taxon>
        <taxon>Rheinheimera</taxon>
    </lineage>
</organism>
<dbReference type="RefSeq" id="WP_377240310.1">
    <property type="nucleotide sequence ID" value="NZ_JBHLXP010000001.1"/>
</dbReference>
<proteinExistence type="predicted"/>
<accession>A0ABV6B8P7</accession>